<organism evidence="1 2">
    <name type="scientific">Hyphomonas polymorpha PS728</name>
    <dbReference type="NCBI Taxonomy" id="1280954"/>
    <lineage>
        <taxon>Bacteria</taxon>
        <taxon>Pseudomonadati</taxon>
        <taxon>Pseudomonadota</taxon>
        <taxon>Alphaproteobacteria</taxon>
        <taxon>Hyphomonadales</taxon>
        <taxon>Hyphomonadaceae</taxon>
        <taxon>Hyphomonas</taxon>
    </lineage>
</organism>
<dbReference type="AlphaFoldDB" id="A0A062VAV8"/>
<keyword evidence="2" id="KW-1185">Reference proteome</keyword>
<proteinExistence type="predicted"/>
<dbReference type="SUPFAM" id="SSF56645">
    <property type="entry name" value="Acyl-CoA dehydrogenase NM domain-like"/>
    <property type="match status" value="1"/>
</dbReference>
<dbReference type="Gene3D" id="2.40.110.10">
    <property type="entry name" value="Butyryl-CoA Dehydrogenase, subunit A, domain 2"/>
    <property type="match status" value="1"/>
</dbReference>
<dbReference type="PATRIC" id="fig|1280954.3.peg.1241"/>
<evidence type="ECO:0000313" key="2">
    <source>
        <dbReference type="Proteomes" id="UP000027100"/>
    </source>
</evidence>
<sequence length="275" mass="29669">MKCLLSQLHAAGRQDLPYARLLEGHVDAIQIIRRYSGMPGLADTLAKASWCGVWNADLPGAPLRIESGVVRGGKSFASGAGSLTHALVTTAANDPARVQLWLVDLQKTPPHIDRDWWQVVGMQASQTHRVSWSAVPAHALTRIGAPGDYAREPWFSGGALRYVAIHAGGIAALFDTVRTHLVVRERERDPHQLVRLARLFTAAETAADPGQPLRCPHINNGALSFFIGKTSQARILTNRLLTDYPYPPAGTIRISASARSALTGRNTSIAAAKPS</sequence>
<accession>A0A062VAV8</accession>
<name>A0A062VAV8_9PROT</name>
<evidence type="ECO:0000313" key="1">
    <source>
        <dbReference type="EMBL" id="KCZ99483.1"/>
    </source>
</evidence>
<dbReference type="InterPro" id="IPR046373">
    <property type="entry name" value="Acyl-CoA_Oxase/DH_mid-dom_sf"/>
</dbReference>
<comment type="caution">
    <text evidence="1">The sequence shown here is derived from an EMBL/GenBank/DDBJ whole genome shotgun (WGS) entry which is preliminary data.</text>
</comment>
<gene>
    <name evidence="1" type="ORF">HPO_06087</name>
</gene>
<dbReference type="EMBL" id="ARYM01000005">
    <property type="protein sequence ID" value="KCZ99483.1"/>
    <property type="molecule type" value="Genomic_DNA"/>
</dbReference>
<dbReference type="Proteomes" id="UP000027100">
    <property type="component" value="Unassembled WGS sequence"/>
</dbReference>
<dbReference type="InterPro" id="IPR009100">
    <property type="entry name" value="AcylCoA_DH/oxidase_NM_dom_sf"/>
</dbReference>
<dbReference type="GO" id="GO:0016627">
    <property type="term" value="F:oxidoreductase activity, acting on the CH-CH group of donors"/>
    <property type="evidence" value="ECO:0007669"/>
    <property type="project" value="InterPro"/>
</dbReference>
<dbReference type="eggNOG" id="COG1960">
    <property type="taxonomic scope" value="Bacteria"/>
</dbReference>
<reference evidence="1 2" key="1">
    <citation type="journal article" date="2014" name="Antonie Van Leeuwenhoek">
        <title>Hyphomonas beringensis sp. nov. and Hyphomonas chukchiensis sp. nov., isolated from surface seawater of the Bering Sea and Chukchi Sea.</title>
        <authorList>
            <person name="Li C."/>
            <person name="Lai Q."/>
            <person name="Li G."/>
            <person name="Dong C."/>
            <person name="Wang J."/>
            <person name="Liao Y."/>
            <person name="Shao Z."/>
        </authorList>
    </citation>
    <scope>NUCLEOTIDE SEQUENCE [LARGE SCALE GENOMIC DNA]</scope>
    <source>
        <strain evidence="1 2">PS728</strain>
    </source>
</reference>
<dbReference type="STRING" id="1280954.HPO_06087"/>
<protein>
    <submittedName>
        <fullName evidence="1">Acyl-CoA dehydrogenase type 2 domain</fullName>
    </submittedName>
</protein>